<dbReference type="PANTHER" id="PTHR43826:SF6">
    <property type="entry name" value="GLYCEROL-3-PHOSPHATE TRANSPORTER"/>
    <property type="match status" value="1"/>
</dbReference>
<sequence>MFKLFKPAPPIERLPEEQIDSEYKKLRFQVFLGIFIGYAAYYLIRKNFSLAMPYFIEEGFSKTELGFALSAISISYGISKFVMGTFSDRSNPRIFLPAGLILSAIISLLMGFVPFFTSSVAIMFIMLFLNGWFQGMGWPPSGRVLVHWFSINERGNKTAIWNVAHNVGGGLMAPLAVAGAAMFAGIAGSSSSGYEGIFILPALVAIVVAFMAYFLIRDTPQSVGLPSIEEYRNDYPSKTKKTFETELTTKEILFKYVLNNKWVWAIAIANIFVYFVRYGVLDWAPTYLSEEKGFDMSKSSVAYFLYEWAGIPGTLLCGWISDKFFKGRRGPAGFVFMLGVLVAVLVYWLNPAGNPTIDMICLIAIGFLIYGPVMLIGLQALDFVPKKAAGTAAGLTGLFGYLGGTVTANALMGVIVDASGWDAGFMLLTASCVLAALIFAVTWNVRGQEVVKNHH</sequence>
<feature type="transmembrane region" description="Helical" evidence="9">
    <location>
        <begin position="159"/>
        <end position="184"/>
    </location>
</feature>
<dbReference type="GO" id="GO:0005886">
    <property type="term" value="C:plasma membrane"/>
    <property type="evidence" value="ECO:0007669"/>
    <property type="project" value="UniProtKB-SubCell"/>
</dbReference>
<feature type="transmembrane region" description="Helical" evidence="9">
    <location>
        <begin position="94"/>
        <end position="113"/>
    </location>
</feature>
<keyword evidence="5 9" id="KW-0812">Transmembrane</keyword>
<comment type="caution">
    <text evidence="11">The sequence shown here is derived from an EMBL/GenBank/DDBJ whole genome shotgun (WGS) entry which is preliminary data.</text>
</comment>
<feature type="transmembrane region" description="Helical" evidence="9">
    <location>
        <begin position="64"/>
        <end position="82"/>
    </location>
</feature>
<dbReference type="InterPro" id="IPR011701">
    <property type="entry name" value="MFS"/>
</dbReference>
<evidence type="ECO:0000256" key="6">
    <source>
        <dbReference type="ARBA" id="ARBA00022989"/>
    </source>
</evidence>
<evidence type="ECO:0000256" key="9">
    <source>
        <dbReference type="SAM" id="Phobius"/>
    </source>
</evidence>
<feature type="transmembrane region" description="Helical" evidence="9">
    <location>
        <begin position="196"/>
        <end position="216"/>
    </location>
</feature>
<protein>
    <recommendedName>
        <fullName evidence="8">Glycerol-3-phosphate transporter</fullName>
    </recommendedName>
</protein>
<evidence type="ECO:0000256" key="4">
    <source>
        <dbReference type="ARBA" id="ARBA00022475"/>
    </source>
</evidence>
<dbReference type="InterPro" id="IPR005267">
    <property type="entry name" value="G3P_transporter"/>
</dbReference>
<comment type="similarity">
    <text evidence="2">Belongs to the major facilitator superfamily. Organophosphate:Pi antiporter (OPA) (TC 2.A.1.4) family.</text>
</comment>
<gene>
    <name evidence="11" type="ORF">AF332_19915</name>
</gene>
<dbReference type="PIRSF" id="PIRSF002808">
    <property type="entry name" value="Hexose_phosphate_transp"/>
    <property type="match status" value="1"/>
</dbReference>
<feature type="transmembrane region" description="Helical" evidence="9">
    <location>
        <begin position="262"/>
        <end position="281"/>
    </location>
</feature>
<dbReference type="CDD" id="cd17345">
    <property type="entry name" value="MFS_GlpT"/>
    <property type="match status" value="1"/>
</dbReference>
<evidence type="ECO:0000256" key="8">
    <source>
        <dbReference type="NCBIfam" id="TIGR00712"/>
    </source>
</evidence>
<dbReference type="STRING" id="1459.AF332_19915"/>
<keyword evidence="3" id="KW-0813">Transport</keyword>
<feature type="transmembrane region" description="Helical" evidence="9">
    <location>
        <begin position="423"/>
        <end position="445"/>
    </location>
</feature>
<evidence type="ECO:0000256" key="1">
    <source>
        <dbReference type="ARBA" id="ARBA00004651"/>
    </source>
</evidence>
<evidence type="ECO:0000256" key="7">
    <source>
        <dbReference type="ARBA" id="ARBA00023136"/>
    </source>
</evidence>
<evidence type="ECO:0000313" key="12">
    <source>
        <dbReference type="Proteomes" id="UP000037109"/>
    </source>
</evidence>
<feature type="transmembrane region" description="Helical" evidence="9">
    <location>
        <begin position="119"/>
        <end position="138"/>
    </location>
</feature>
<name>A0A0M0GGC6_SPOGL</name>
<dbReference type="SUPFAM" id="SSF103473">
    <property type="entry name" value="MFS general substrate transporter"/>
    <property type="match status" value="1"/>
</dbReference>
<feature type="domain" description="Major facilitator superfamily (MFS) profile" evidence="10">
    <location>
        <begin position="26"/>
        <end position="447"/>
    </location>
</feature>
<dbReference type="GO" id="GO:0035435">
    <property type="term" value="P:phosphate ion transmembrane transport"/>
    <property type="evidence" value="ECO:0007669"/>
    <property type="project" value="TreeGrafter"/>
</dbReference>
<dbReference type="AlphaFoldDB" id="A0A0M0GGC6"/>
<dbReference type="InterPro" id="IPR020846">
    <property type="entry name" value="MFS_dom"/>
</dbReference>
<evidence type="ECO:0000313" key="11">
    <source>
        <dbReference type="EMBL" id="KON88843.1"/>
    </source>
</evidence>
<organism evidence="11 12">
    <name type="scientific">Sporosarcina globispora</name>
    <name type="common">Bacillus globisporus</name>
    <dbReference type="NCBI Taxonomy" id="1459"/>
    <lineage>
        <taxon>Bacteria</taxon>
        <taxon>Bacillati</taxon>
        <taxon>Bacillota</taxon>
        <taxon>Bacilli</taxon>
        <taxon>Bacillales</taxon>
        <taxon>Caryophanaceae</taxon>
        <taxon>Sporosarcina</taxon>
    </lineage>
</organism>
<keyword evidence="7 9" id="KW-0472">Membrane</keyword>
<dbReference type="Proteomes" id="UP000037109">
    <property type="component" value="Unassembled WGS sequence"/>
</dbReference>
<dbReference type="PROSITE" id="PS00942">
    <property type="entry name" value="GLPT"/>
    <property type="match status" value="1"/>
</dbReference>
<dbReference type="FunFam" id="1.20.1250.20:FF:000007">
    <property type="entry name" value="Glycerol-3-phosphate transporter"/>
    <property type="match status" value="1"/>
</dbReference>
<dbReference type="PANTHER" id="PTHR43826">
    <property type="entry name" value="GLUCOSE-6-PHOSPHATE EXCHANGER SLC37A4"/>
    <property type="match status" value="1"/>
</dbReference>
<evidence type="ECO:0000259" key="10">
    <source>
        <dbReference type="PROSITE" id="PS50850"/>
    </source>
</evidence>
<reference evidence="12" key="1">
    <citation type="submission" date="2015-07" db="EMBL/GenBank/DDBJ databases">
        <title>Fjat-10036 dsm4.</title>
        <authorList>
            <person name="Liu B."/>
            <person name="Wang J."/>
            <person name="Zhu Y."/>
            <person name="Liu G."/>
            <person name="Chen Q."/>
            <person name="Chen Z."/>
            <person name="Lan J."/>
            <person name="Che J."/>
            <person name="Ge C."/>
            <person name="Shi H."/>
            <person name="Pan Z."/>
            <person name="Liu X."/>
        </authorList>
    </citation>
    <scope>NUCLEOTIDE SEQUENCE [LARGE SCALE GENOMIC DNA]</scope>
    <source>
        <strain evidence="12">DSM 4</strain>
    </source>
</reference>
<evidence type="ECO:0000256" key="2">
    <source>
        <dbReference type="ARBA" id="ARBA00009598"/>
    </source>
</evidence>
<dbReference type="Pfam" id="PF07690">
    <property type="entry name" value="MFS_1"/>
    <property type="match status" value="1"/>
</dbReference>
<dbReference type="EMBL" id="LGUF01000007">
    <property type="protein sequence ID" value="KON88843.1"/>
    <property type="molecule type" value="Genomic_DNA"/>
</dbReference>
<evidence type="ECO:0000256" key="3">
    <source>
        <dbReference type="ARBA" id="ARBA00022448"/>
    </source>
</evidence>
<keyword evidence="12" id="KW-1185">Reference proteome</keyword>
<dbReference type="InterPro" id="IPR021159">
    <property type="entry name" value="Sugar-P_transporter_CS"/>
</dbReference>
<feature type="transmembrane region" description="Helical" evidence="9">
    <location>
        <begin position="301"/>
        <end position="320"/>
    </location>
</feature>
<dbReference type="NCBIfam" id="TIGR00881">
    <property type="entry name" value="2A0104"/>
    <property type="match status" value="1"/>
</dbReference>
<dbReference type="Gene3D" id="1.20.1250.20">
    <property type="entry name" value="MFS general substrate transporter like domains"/>
    <property type="match status" value="2"/>
</dbReference>
<keyword evidence="4" id="KW-1003">Cell membrane</keyword>
<dbReference type="InterPro" id="IPR000849">
    <property type="entry name" value="Sugar_P_transporter"/>
</dbReference>
<dbReference type="OrthoDB" id="9766638at2"/>
<accession>A0A0M0GGC6</accession>
<dbReference type="InterPro" id="IPR036259">
    <property type="entry name" value="MFS_trans_sf"/>
</dbReference>
<proteinExistence type="inferred from homology"/>
<dbReference type="PROSITE" id="PS50850">
    <property type="entry name" value="MFS"/>
    <property type="match status" value="1"/>
</dbReference>
<dbReference type="InterPro" id="IPR051337">
    <property type="entry name" value="OPA_Antiporter"/>
</dbReference>
<evidence type="ECO:0000256" key="5">
    <source>
        <dbReference type="ARBA" id="ARBA00022692"/>
    </source>
</evidence>
<dbReference type="RefSeq" id="WP_053436225.1">
    <property type="nucleotide sequence ID" value="NZ_LGUF01000007.1"/>
</dbReference>
<dbReference type="GO" id="GO:0015169">
    <property type="term" value="F:glycerol-3-phosphate transmembrane transporter activity"/>
    <property type="evidence" value="ECO:0007669"/>
    <property type="project" value="UniProtKB-UniRule"/>
</dbReference>
<keyword evidence="6 9" id="KW-1133">Transmembrane helix</keyword>
<feature type="transmembrane region" description="Helical" evidence="9">
    <location>
        <begin position="356"/>
        <end position="378"/>
    </location>
</feature>
<comment type="subcellular location">
    <subcellularLocation>
        <location evidence="1">Cell membrane</location>
        <topology evidence="1">Multi-pass membrane protein</topology>
    </subcellularLocation>
</comment>
<feature type="transmembrane region" description="Helical" evidence="9">
    <location>
        <begin position="332"/>
        <end position="350"/>
    </location>
</feature>
<feature type="transmembrane region" description="Helical" evidence="9">
    <location>
        <begin position="390"/>
        <end position="411"/>
    </location>
</feature>
<dbReference type="PATRIC" id="fig|1459.3.peg.4390"/>
<dbReference type="GO" id="GO:0061513">
    <property type="term" value="F:glucose 6-phosphate:phosphate antiporter activity"/>
    <property type="evidence" value="ECO:0007669"/>
    <property type="project" value="TreeGrafter"/>
</dbReference>
<feature type="transmembrane region" description="Helical" evidence="9">
    <location>
        <begin position="26"/>
        <end position="44"/>
    </location>
</feature>
<dbReference type="NCBIfam" id="TIGR00712">
    <property type="entry name" value="glpT"/>
    <property type="match status" value="1"/>
</dbReference>